<dbReference type="Pfam" id="PF01638">
    <property type="entry name" value="HxlR"/>
    <property type="match status" value="1"/>
</dbReference>
<dbReference type="InterPro" id="IPR002577">
    <property type="entry name" value="HTH_HxlR"/>
</dbReference>
<dbReference type="PROSITE" id="PS51118">
    <property type="entry name" value="HTH_HXLR"/>
    <property type="match status" value="1"/>
</dbReference>
<dbReference type="AlphaFoldDB" id="A0A846N0J4"/>
<evidence type="ECO:0000256" key="1">
    <source>
        <dbReference type="ARBA" id="ARBA00023015"/>
    </source>
</evidence>
<keyword evidence="1" id="KW-0805">Transcription regulation</keyword>
<evidence type="ECO:0000313" key="5">
    <source>
        <dbReference type="EMBL" id="NIK89083.1"/>
    </source>
</evidence>
<dbReference type="GO" id="GO:0003677">
    <property type="term" value="F:DNA binding"/>
    <property type="evidence" value="ECO:0007669"/>
    <property type="project" value="UniProtKB-KW"/>
</dbReference>
<protein>
    <submittedName>
        <fullName evidence="5">DNA-binding HxlR family transcriptional regulator</fullName>
    </submittedName>
</protein>
<sequence length="131" mass="14358">MSLSTLDVTTPQAIMHSADCPKVSQVLARVGDKWSVLIIMMLSNGTRRFSDLKRDIGGISQRMLTICLRGLERDGLVERTVYPVVPPKVEYALTDLGRSLCVPVKALGTWALTHTAEIEAARAAFDAKTED</sequence>
<reference evidence="5 6" key="1">
    <citation type="submission" date="2020-03" db="EMBL/GenBank/DDBJ databases">
        <title>Genomic Encyclopedia of Type Strains, Phase IV (KMG-IV): sequencing the most valuable type-strain genomes for metagenomic binning, comparative biology and taxonomic classification.</title>
        <authorList>
            <person name="Goeker M."/>
        </authorList>
    </citation>
    <scope>NUCLEOTIDE SEQUENCE [LARGE SCALE GENOMIC DNA]</scope>
    <source>
        <strain evidence="5 6">DSM 19867</strain>
    </source>
</reference>
<keyword evidence="6" id="KW-1185">Reference proteome</keyword>
<organism evidence="5 6">
    <name type="scientific">Rhizomicrobium palustre</name>
    <dbReference type="NCBI Taxonomy" id="189966"/>
    <lineage>
        <taxon>Bacteria</taxon>
        <taxon>Pseudomonadati</taxon>
        <taxon>Pseudomonadota</taxon>
        <taxon>Alphaproteobacteria</taxon>
        <taxon>Micropepsales</taxon>
        <taxon>Micropepsaceae</taxon>
        <taxon>Rhizomicrobium</taxon>
    </lineage>
</organism>
<comment type="caution">
    <text evidence="5">The sequence shown here is derived from an EMBL/GenBank/DDBJ whole genome shotgun (WGS) entry which is preliminary data.</text>
</comment>
<dbReference type="Gene3D" id="1.10.10.10">
    <property type="entry name" value="Winged helix-like DNA-binding domain superfamily/Winged helix DNA-binding domain"/>
    <property type="match status" value="1"/>
</dbReference>
<proteinExistence type="predicted"/>
<evidence type="ECO:0000313" key="6">
    <source>
        <dbReference type="Proteomes" id="UP000570514"/>
    </source>
</evidence>
<dbReference type="EMBL" id="JAASRM010000001">
    <property type="protein sequence ID" value="NIK89083.1"/>
    <property type="molecule type" value="Genomic_DNA"/>
</dbReference>
<dbReference type="InterPro" id="IPR036388">
    <property type="entry name" value="WH-like_DNA-bd_sf"/>
</dbReference>
<keyword evidence="3" id="KW-0804">Transcription</keyword>
<dbReference type="PANTHER" id="PTHR33204:SF39">
    <property type="entry name" value="TRANSCRIPTIONAL REGULATORY PROTEIN"/>
    <property type="match status" value="1"/>
</dbReference>
<evidence type="ECO:0000256" key="3">
    <source>
        <dbReference type="ARBA" id="ARBA00023163"/>
    </source>
</evidence>
<gene>
    <name evidence="5" type="ORF">FHS83_002401</name>
</gene>
<dbReference type="PANTHER" id="PTHR33204">
    <property type="entry name" value="TRANSCRIPTIONAL REGULATOR, MARR FAMILY"/>
    <property type="match status" value="1"/>
</dbReference>
<dbReference type="Proteomes" id="UP000570514">
    <property type="component" value="Unassembled WGS sequence"/>
</dbReference>
<feature type="domain" description="HTH hxlR-type" evidence="4">
    <location>
        <begin position="20"/>
        <end position="119"/>
    </location>
</feature>
<dbReference type="RefSeq" id="WP_208414572.1">
    <property type="nucleotide sequence ID" value="NZ_BAAADC010000001.1"/>
</dbReference>
<evidence type="ECO:0000259" key="4">
    <source>
        <dbReference type="PROSITE" id="PS51118"/>
    </source>
</evidence>
<keyword evidence="2 5" id="KW-0238">DNA-binding</keyword>
<dbReference type="InterPro" id="IPR036390">
    <property type="entry name" value="WH_DNA-bd_sf"/>
</dbReference>
<accession>A0A846N0J4</accession>
<dbReference type="SUPFAM" id="SSF46785">
    <property type="entry name" value="Winged helix' DNA-binding domain"/>
    <property type="match status" value="1"/>
</dbReference>
<evidence type="ECO:0000256" key="2">
    <source>
        <dbReference type="ARBA" id="ARBA00023125"/>
    </source>
</evidence>
<name>A0A846N0J4_9PROT</name>